<dbReference type="InterPro" id="IPR000483">
    <property type="entry name" value="Cys-rich_flank_reg_C"/>
</dbReference>
<evidence type="ECO:0000256" key="11">
    <source>
        <dbReference type="SAM" id="MobiDB-lite"/>
    </source>
</evidence>
<dbReference type="InterPro" id="IPR036116">
    <property type="entry name" value="FN3_sf"/>
</dbReference>
<dbReference type="Pfam" id="PF13855">
    <property type="entry name" value="LRR_8"/>
    <property type="match status" value="2"/>
</dbReference>
<feature type="chain" id="PRO_5035000639" evidence="13">
    <location>
        <begin position="19"/>
        <end position="751"/>
    </location>
</feature>
<evidence type="ECO:0000256" key="4">
    <source>
        <dbReference type="ARBA" id="ARBA00022729"/>
    </source>
</evidence>
<dbReference type="PROSITE" id="PS50853">
    <property type="entry name" value="FN3"/>
    <property type="match status" value="1"/>
</dbReference>
<keyword evidence="17" id="KW-1185">Reference proteome</keyword>
<evidence type="ECO:0000256" key="12">
    <source>
        <dbReference type="SAM" id="Phobius"/>
    </source>
</evidence>
<dbReference type="Ensembl" id="ENSEBUT00000014277.1">
    <property type="protein sequence ID" value="ENSEBUP00000013701.1"/>
    <property type="gene ID" value="ENSEBUG00000008635.1"/>
</dbReference>
<dbReference type="InterPro" id="IPR036179">
    <property type="entry name" value="Ig-like_dom_sf"/>
</dbReference>
<evidence type="ECO:0000256" key="3">
    <source>
        <dbReference type="ARBA" id="ARBA00022692"/>
    </source>
</evidence>
<dbReference type="PANTHER" id="PTHR45842">
    <property type="entry name" value="SYNAPTIC ADHESION-LIKE MOLECULE SALM"/>
    <property type="match status" value="1"/>
</dbReference>
<keyword evidence="2" id="KW-0433">Leucine-rich repeat</keyword>
<evidence type="ECO:0000256" key="5">
    <source>
        <dbReference type="ARBA" id="ARBA00022737"/>
    </source>
</evidence>
<dbReference type="InterPro" id="IPR001611">
    <property type="entry name" value="Leu-rich_rpt"/>
</dbReference>
<feature type="signal peptide" evidence="13">
    <location>
        <begin position="1"/>
        <end position="18"/>
    </location>
</feature>
<organism evidence="16 17">
    <name type="scientific">Eptatretus burgeri</name>
    <name type="common">Inshore hagfish</name>
    <dbReference type="NCBI Taxonomy" id="7764"/>
    <lineage>
        <taxon>Eukaryota</taxon>
        <taxon>Metazoa</taxon>
        <taxon>Chordata</taxon>
        <taxon>Craniata</taxon>
        <taxon>Vertebrata</taxon>
        <taxon>Cyclostomata</taxon>
        <taxon>Myxini</taxon>
        <taxon>Myxiniformes</taxon>
        <taxon>Myxinidae</taxon>
        <taxon>Eptatretinae</taxon>
        <taxon>Eptatretus</taxon>
    </lineage>
</organism>
<keyword evidence="3 12" id="KW-0812">Transmembrane</keyword>
<feature type="domain" description="Ig-like" evidence="14">
    <location>
        <begin position="292"/>
        <end position="378"/>
    </location>
</feature>
<proteinExistence type="predicted"/>
<dbReference type="PANTHER" id="PTHR45842:SF12">
    <property type="entry name" value="KEKKON 5, ISOFORM A"/>
    <property type="match status" value="1"/>
</dbReference>
<dbReference type="FunFam" id="2.60.40.10:FF:000076">
    <property type="entry name" value="Leucine-rich repeat and Ig domain-containing 4"/>
    <property type="match status" value="1"/>
</dbReference>
<evidence type="ECO:0000256" key="7">
    <source>
        <dbReference type="ARBA" id="ARBA00023136"/>
    </source>
</evidence>
<evidence type="ECO:0000256" key="10">
    <source>
        <dbReference type="ARBA" id="ARBA00023319"/>
    </source>
</evidence>
<evidence type="ECO:0000256" key="2">
    <source>
        <dbReference type="ARBA" id="ARBA00022614"/>
    </source>
</evidence>
<dbReference type="InterPro" id="IPR013783">
    <property type="entry name" value="Ig-like_fold"/>
</dbReference>
<protein>
    <submittedName>
        <fullName evidence="16">Leucine rich repeat and fibronectin type III domain containing 2</fullName>
    </submittedName>
</protein>
<evidence type="ECO:0000256" key="6">
    <source>
        <dbReference type="ARBA" id="ARBA00022989"/>
    </source>
</evidence>
<accession>A0A8C4QEM7</accession>
<keyword evidence="6 12" id="KW-1133">Transmembrane helix</keyword>
<dbReference type="AlphaFoldDB" id="A0A8C4QEM7"/>
<dbReference type="InterPro" id="IPR032675">
    <property type="entry name" value="LRR_dom_sf"/>
</dbReference>
<dbReference type="CDD" id="cd00063">
    <property type="entry name" value="FN3"/>
    <property type="match status" value="1"/>
</dbReference>
<dbReference type="SMART" id="SM00369">
    <property type="entry name" value="LRR_TYP"/>
    <property type="match status" value="6"/>
</dbReference>
<dbReference type="Gene3D" id="3.80.10.10">
    <property type="entry name" value="Ribonuclease Inhibitor"/>
    <property type="match status" value="2"/>
</dbReference>
<evidence type="ECO:0000256" key="9">
    <source>
        <dbReference type="ARBA" id="ARBA00023180"/>
    </source>
</evidence>
<reference evidence="16" key="1">
    <citation type="submission" date="2025-08" db="UniProtKB">
        <authorList>
            <consortium name="Ensembl"/>
        </authorList>
    </citation>
    <scope>IDENTIFICATION</scope>
</reference>
<feature type="domain" description="Fibronectin type-III" evidence="15">
    <location>
        <begin position="415"/>
        <end position="512"/>
    </location>
</feature>
<evidence type="ECO:0000256" key="13">
    <source>
        <dbReference type="SAM" id="SignalP"/>
    </source>
</evidence>
<dbReference type="SMART" id="SM00408">
    <property type="entry name" value="IGc2"/>
    <property type="match status" value="1"/>
</dbReference>
<feature type="transmembrane region" description="Helical" evidence="12">
    <location>
        <begin position="523"/>
        <end position="549"/>
    </location>
</feature>
<dbReference type="InterPro" id="IPR003591">
    <property type="entry name" value="Leu-rich_rpt_typical-subtyp"/>
</dbReference>
<dbReference type="Pfam" id="PF13927">
    <property type="entry name" value="Ig_3"/>
    <property type="match status" value="1"/>
</dbReference>
<dbReference type="Proteomes" id="UP000694388">
    <property type="component" value="Unplaced"/>
</dbReference>
<evidence type="ECO:0000313" key="16">
    <source>
        <dbReference type="Ensembl" id="ENSEBUP00000013701.1"/>
    </source>
</evidence>
<feature type="region of interest" description="Disordered" evidence="11">
    <location>
        <begin position="726"/>
        <end position="751"/>
    </location>
</feature>
<keyword evidence="7 12" id="KW-0472">Membrane</keyword>
<keyword evidence="5" id="KW-0677">Repeat</keyword>
<dbReference type="SUPFAM" id="SSF48726">
    <property type="entry name" value="Immunoglobulin"/>
    <property type="match status" value="1"/>
</dbReference>
<dbReference type="InterPro" id="IPR003598">
    <property type="entry name" value="Ig_sub2"/>
</dbReference>
<dbReference type="SMART" id="SM00082">
    <property type="entry name" value="LRRCT"/>
    <property type="match status" value="1"/>
</dbReference>
<dbReference type="SMART" id="SM00409">
    <property type="entry name" value="IG"/>
    <property type="match status" value="1"/>
</dbReference>
<dbReference type="InterPro" id="IPR003961">
    <property type="entry name" value="FN3_dom"/>
</dbReference>
<evidence type="ECO:0000259" key="14">
    <source>
        <dbReference type="PROSITE" id="PS50835"/>
    </source>
</evidence>
<dbReference type="SUPFAM" id="SSF49265">
    <property type="entry name" value="Fibronectin type III"/>
    <property type="match status" value="1"/>
</dbReference>
<dbReference type="SUPFAM" id="SSF52058">
    <property type="entry name" value="L domain-like"/>
    <property type="match status" value="1"/>
</dbReference>
<keyword evidence="8" id="KW-1015">Disulfide bond</keyword>
<keyword evidence="9" id="KW-0325">Glycoprotein</keyword>
<dbReference type="InterPro" id="IPR050467">
    <property type="entry name" value="LRFN"/>
</dbReference>
<dbReference type="FunFam" id="3.80.10.10:FF:000019">
    <property type="entry name" value="leucine-rich repeat and fibronectin type III domain-containing protein 1"/>
    <property type="match status" value="1"/>
</dbReference>
<evidence type="ECO:0000256" key="1">
    <source>
        <dbReference type="ARBA" id="ARBA00004479"/>
    </source>
</evidence>
<dbReference type="Gene3D" id="2.60.40.10">
    <property type="entry name" value="Immunoglobulins"/>
    <property type="match status" value="2"/>
</dbReference>
<dbReference type="InterPro" id="IPR007110">
    <property type="entry name" value="Ig-like_dom"/>
</dbReference>
<dbReference type="InterPro" id="IPR003599">
    <property type="entry name" value="Ig_sub"/>
</dbReference>
<dbReference type="GO" id="GO:0016020">
    <property type="term" value="C:membrane"/>
    <property type="evidence" value="ECO:0007669"/>
    <property type="project" value="UniProtKB-SubCell"/>
</dbReference>
<name>A0A8C4QEM7_EPTBU</name>
<comment type="subcellular location">
    <subcellularLocation>
        <location evidence="1">Membrane</location>
        <topology evidence="1">Single-pass type I membrane protein</topology>
    </subcellularLocation>
</comment>
<dbReference type="PROSITE" id="PS50835">
    <property type="entry name" value="IG_LIKE"/>
    <property type="match status" value="1"/>
</dbReference>
<dbReference type="GeneTree" id="ENSGT00940000156417"/>
<keyword evidence="4 13" id="KW-0732">Signal</keyword>
<keyword evidence="10" id="KW-0393">Immunoglobulin domain</keyword>
<evidence type="ECO:0000256" key="8">
    <source>
        <dbReference type="ARBA" id="ARBA00023157"/>
    </source>
</evidence>
<evidence type="ECO:0000313" key="17">
    <source>
        <dbReference type="Proteomes" id="UP000694388"/>
    </source>
</evidence>
<reference evidence="16" key="2">
    <citation type="submission" date="2025-09" db="UniProtKB">
        <authorList>
            <consortium name="Ensembl"/>
        </authorList>
    </citation>
    <scope>IDENTIFICATION</scope>
</reference>
<dbReference type="Pfam" id="PF00041">
    <property type="entry name" value="fn3"/>
    <property type="match status" value="1"/>
</dbReference>
<sequence>MKISLLCILAVGAALIAASTWSCPEQCDCQNLSPSLSTVCAKMGLLFVPTNIARHTVELRLADNFITRIRHRDFGNMTRMVDLTLSRNTISHIAPFAFKDLRSLTFLRLDENRLTVINDTSLRGLRNLRHLIANNNQLNSISPHAFDDFLTSLEDLDLAYNNLRKMPWGAVRQMTSLHTLSLDHNMIHLIATGTFSYLYKLARIDMTSNKIQTLPPDPIFSRLQQYNNQGTGRTSTKLVLSFGGNPLHCNCELLWLRRLTRRDDLETCASPPLLAARYFWSIPEEEFVCEAPVMTYQPQSQTVLEGQRVELHCRARGDPHPRIHWLSPEERVIRNTARTHTHANGTMEIFVVTTGDDGRFTCVASNPAGEASASFLLSIIHLPRLSNGTRHQSDHELGLSDIAAATNNSDHKQAFPQKWVIAKTVTPTSAVVSWPGGSVGQNVRMYQVQYNCSSDETLTYRMLPSSSRMLRLNNLMVGTAYSLCVVALYDDASTALTASNMLGCVDFATSTDFMHCTKVPSHFLGGTMIIVIGGVIVVSLLVFTVILMVRYKVCYSRHSRSKIPGVFSKDVRGGAGIACKTRQAHPWRKASASGLLDKHCSHSISVSSVPVSCTSPVSTGCPESNACSHCSVLDQSLQHQAQESTDGMPSKYQRGPKLVSQALVSDLQRELLQELECRLQQLQPQPAFRVCRSMSFDSNSLQSGAMAEMKGRGSLRFYEPKKSQSDNSVLLKADNGTDTHSTSELLLESVV</sequence>
<evidence type="ECO:0000259" key="15">
    <source>
        <dbReference type="PROSITE" id="PS50853"/>
    </source>
</evidence>